<dbReference type="Proteomes" id="UP000307440">
    <property type="component" value="Unassembled WGS sequence"/>
</dbReference>
<gene>
    <name evidence="1" type="ORF">FA15DRAFT_661753</name>
</gene>
<sequence>MAEETVLPIPNLALSQNLFVLSTPSLGHLHDKARADLLAGIRADEMGPWYKNIPASNTALGLADDGALRGELEARNTQELGKLDERLEEARKCGDETEICKALKARANYLTRIDDKVDEGARGL</sequence>
<evidence type="ECO:0000313" key="1">
    <source>
        <dbReference type="EMBL" id="TFK17018.1"/>
    </source>
</evidence>
<evidence type="ECO:0000313" key="2">
    <source>
        <dbReference type="Proteomes" id="UP000307440"/>
    </source>
</evidence>
<organism evidence="1 2">
    <name type="scientific">Coprinopsis marcescibilis</name>
    <name type="common">Agaric fungus</name>
    <name type="synonym">Psathyrella marcescibilis</name>
    <dbReference type="NCBI Taxonomy" id="230819"/>
    <lineage>
        <taxon>Eukaryota</taxon>
        <taxon>Fungi</taxon>
        <taxon>Dikarya</taxon>
        <taxon>Basidiomycota</taxon>
        <taxon>Agaricomycotina</taxon>
        <taxon>Agaricomycetes</taxon>
        <taxon>Agaricomycetidae</taxon>
        <taxon>Agaricales</taxon>
        <taxon>Agaricineae</taxon>
        <taxon>Psathyrellaceae</taxon>
        <taxon>Coprinopsis</taxon>
    </lineage>
</organism>
<accession>A0A5C3KAU8</accession>
<reference evidence="1 2" key="1">
    <citation type="journal article" date="2019" name="Nat. Ecol. Evol.">
        <title>Megaphylogeny resolves global patterns of mushroom evolution.</title>
        <authorList>
            <person name="Varga T."/>
            <person name="Krizsan K."/>
            <person name="Foldi C."/>
            <person name="Dima B."/>
            <person name="Sanchez-Garcia M."/>
            <person name="Sanchez-Ramirez S."/>
            <person name="Szollosi G.J."/>
            <person name="Szarkandi J.G."/>
            <person name="Papp V."/>
            <person name="Albert L."/>
            <person name="Andreopoulos W."/>
            <person name="Angelini C."/>
            <person name="Antonin V."/>
            <person name="Barry K.W."/>
            <person name="Bougher N.L."/>
            <person name="Buchanan P."/>
            <person name="Buyck B."/>
            <person name="Bense V."/>
            <person name="Catcheside P."/>
            <person name="Chovatia M."/>
            <person name="Cooper J."/>
            <person name="Damon W."/>
            <person name="Desjardin D."/>
            <person name="Finy P."/>
            <person name="Geml J."/>
            <person name="Haridas S."/>
            <person name="Hughes K."/>
            <person name="Justo A."/>
            <person name="Karasinski D."/>
            <person name="Kautmanova I."/>
            <person name="Kiss B."/>
            <person name="Kocsube S."/>
            <person name="Kotiranta H."/>
            <person name="LaButti K.M."/>
            <person name="Lechner B.E."/>
            <person name="Liimatainen K."/>
            <person name="Lipzen A."/>
            <person name="Lukacs Z."/>
            <person name="Mihaltcheva S."/>
            <person name="Morgado L.N."/>
            <person name="Niskanen T."/>
            <person name="Noordeloos M.E."/>
            <person name="Ohm R.A."/>
            <person name="Ortiz-Santana B."/>
            <person name="Ovrebo C."/>
            <person name="Racz N."/>
            <person name="Riley R."/>
            <person name="Savchenko A."/>
            <person name="Shiryaev A."/>
            <person name="Soop K."/>
            <person name="Spirin V."/>
            <person name="Szebenyi C."/>
            <person name="Tomsovsky M."/>
            <person name="Tulloss R.E."/>
            <person name="Uehling J."/>
            <person name="Grigoriev I.V."/>
            <person name="Vagvolgyi C."/>
            <person name="Papp T."/>
            <person name="Martin F.M."/>
            <person name="Miettinen O."/>
            <person name="Hibbett D.S."/>
            <person name="Nagy L.G."/>
        </authorList>
    </citation>
    <scope>NUCLEOTIDE SEQUENCE [LARGE SCALE GENOMIC DNA]</scope>
    <source>
        <strain evidence="1 2">CBS 121175</strain>
    </source>
</reference>
<name>A0A5C3KAU8_COPMA</name>
<protein>
    <submittedName>
        <fullName evidence="1">Uncharacterized protein</fullName>
    </submittedName>
</protein>
<keyword evidence="2" id="KW-1185">Reference proteome</keyword>
<proteinExistence type="predicted"/>
<dbReference type="AlphaFoldDB" id="A0A5C3KAU8"/>
<dbReference type="STRING" id="230819.A0A5C3KAU8"/>
<dbReference type="EMBL" id="ML210584">
    <property type="protein sequence ID" value="TFK17018.1"/>
    <property type="molecule type" value="Genomic_DNA"/>
</dbReference>
<dbReference type="OrthoDB" id="1452at2759"/>